<dbReference type="FunFam" id="1.10.287.110:FF:000048">
    <property type="entry name" value="DnaJ family protein"/>
    <property type="match status" value="1"/>
</dbReference>
<feature type="region of interest" description="Disordered" evidence="7">
    <location>
        <begin position="361"/>
        <end position="415"/>
    </location>
</feature>
<feature type="domain" description="J" evidence="8">
    <location>
        <begin position="6"/>
        <end position="71"/>
    </location>
</feature>
<dbReference type="InterPro" id="IPR001305">
    <property type="entry name" value="HSP_DnaJ_Cys-rich_dom"/>
</dbReference>
<evidence type="ECO:0000313" key="11">
    <source>
        <dbReference type="Proteomes" id="UP000664521"/>
    </source>
</evidence>
<dbReference type="InterPro" id="IPR001623">
    <property type="entry name" value="DnaJ_domain"/>
</dbReference>
<evidence type="ECO:0000313" key="10">
    <source>
        <dbReference type="EMBL" id="CAF9921908.1"/>
    </source>
</evidence>
<evidence type="ECO:0000256" key="7">
    <source>
        <dbReference type="SAM" id="MobiDB-lite"/>
    </source>
</evidence>
<accession>A0A8H3IK77</accession>
<evidence type="ECO:0000256" key="2">
    <source>
        <dbReference type="ARBA" id="ARBA00022737"/>
    </source>
</evidence>
<dbReference type="Pfam" id="PF00684">
    <property type="entry name" value="DnaJ_CXXCXGXG"/>
    <property type="match status" value="1"/>
</dbReference>
<dbReference type="PROSITE" id="PS51188">
    <property type="entry name" value="ZF_CR"/>
    <property type="match status" value="1"/>
</dbReference>
<dbReference type="InterPro" id="IPR008971">
    <property type="entry name" value="HSP40/DnaJ_pept-bd"/>
</dbReference>
<dbReference type="AlphaFoldDB" id="A0A8H3IK77"/>
<dbReference type="SUPFAM" id="SSF46565">
    <property type="entry name" value="Chaperone J-domain"/>
    <property type="match status" value="1"/>
</dbReference>
<organism evidence="10 11">
    <name type="scientific">Heterodermia speciosa</name>
    <dbReference type="NCBI Taxonomy" id="116794"/>
    <lineage>
        <taxon>Eukaryota</taxon>
        <taxon>Fungi</taxon>
        <taxon>Dikarya</taxon>
        <taxon>Ascomycota</taxon>
        <taxon>Pezizomycotina</taxon>
        <taxon>Lecanoromycetes</taxon>
        <taxon>OSLEUM clade</taxon>
        <taxon>Lecanoromycetidae</taxon>
        <taxon>Caliciales</taxon>
        <taxon>Physciaceae</taxon>
        <taxon>Heterodermia</taxon>
    </lineage>
</organism>
<dbReference type="GO" id="GO:0005524">
    <property type="term" value="F:ATP binding"/>
    <property type="evidence" value="ECO:0007669"/>
    <property type="project" value="InterPro"/>
</dbReference>
<gene>
    <name evidence="10" type="primary">YDJ1</name>
    <name evidence="10" type="ORF">HETSPECPRED_004669</name>
</gene>
<dbReference type="GO" id="GO:0030544">
    <property type="term" value="F:Hsp70 protein binding"/>
    <property type="evidence" value="ECO:0007669"/>
    <property type="project" value="InterPro"/>
</dbReference>
<dbReference type="GO" id="GO:0006457">
    <property type="term" value="P:protein folding"/>
    <property type="evidence" value="ECO:0007669"/>
    <property type="project" value="InterPro"/>
</dbReference>
<dbReference type="SUPFAM" id="SSF49493">
    <property type="entry name" value="HSP40/DnaJ peptide-binding domain"/>
    <property type="match status" value="2"/>
</dbReference>
<dbReference type="Proteomes" id="UP000664521">
    <property type="component" value="Unassembled WGS sequence"/>
</dbReference>
<reference evidence="10" key="1">
    <citation type="submission" date="2021-03" db="EMBL/GenBank/DDBJ databases">
        <authorList>
            <person name="Tagirdzhanova G."/>
        </authorList>
    </citation>
    <scope>NUCLEOTIDE SEQUENCE</scope>
</reference>
<evidence type="ECO:0000256" key="6">
    <source>
        <dbReference type="PROSITE-ProRule" id="PRU00546"/>
    </source>
</evidence>
<dbReference type="GO" id="GO:0051082">
    <property type="term" value="F:unfolded protein binding"/>
    <property type="evidence" value="ECO:0007669"/>
    <property type="project" value="InterPro"/>
</dbReference>
<dbReference type="CDD" id="cd10719">
    <property type="entry name" value="DnaJ_zf"/>
    <property type="match status" value="1"/>
</dbReference>
<evidence type="ECO:0000256" key="4">
    <source>
        <dbReference type="ARBA" id="ARBA00022833"/>
    </source>
</evidence>
<protein>
    <submittedName>
        <fullName evidence="10">Type I HSP40 co-chaperone</fullName>
    </submittedName>
</protein>
<dbReference type="Gene3D" id="2.60.260.20">
    <property type="entry name" value="Urease metallochaperone UreE, N-terminal domain"/>
    <property type="match status" value="2"/>
</dbReference>
<dbReference type="FunFam" id="2.10.230.10:FF:000001">
    <property type="entry name" value="DnaJ subfamily A member 2"/>
    <property type="match status" value="1"/>
</dbReference>
<dbReference type="InterPro" id="IPR036410">
    <property type="entry name" value="HSP_DnaJ_Cys-rich_dom_sf"/>
</dbReference>
<dbReference type="PANTHER" id="PTHR43888">
    <property type="entry name" value="DNAJ-LIKE-2, ISOFORM A-RELATED"/>
    <property type="match status" value="1"/>
</dbReference>
<keyword evidence="11" id="KW-1185">Reference proteome</keyword>
<dbReference type="InterPro" id="IPR002939">
    <property type="entry name" value="DnaJ_C"/>
</dbReference>
<dbReference type="OrthoDB" id="550424at2759"/>
<dbReference type="CDD" id="cd10747">
    <property type="entry name" value="DnaJ_C"/>
    <property type="match status" value="1"/>
</dbReference>
<name>A0A8H3IK77_9LECA</name>
<feature type="domain" description="CR-type" evidence="9">
    <location>
        <begin position="135"/>
        <end position="218"/>
    </location>
</feature>
<evidence type="ECO:0000259" key="9">
    <source>
        <dbReference type="PROSITE" id="PS51188"/>
    </source>
</evidence>
<dbReference type="GO" id="GO:0009408">
    <property type="term" value="P:response to heat"/>
    <property type="evidence" value="ECO:0007669"/>
    <property type="project" value="InterPro"/>
</dbReference>
<dbReference type="FunFam" id="2.60.260.20:FF:000024">
    <property type="entry name" value="Mitochondrial protein import protein MAS5"/>
    <property type="match status" value="1"/>
</dbReference>
<dbReference type="PRINTS" id="PR00625">
    <property type="entry name" value="JDOMAIN"/>
</dbReference>
<evidence type="ECO:0000256" key="5">
    <source>
        <dbReference type="ARBA" id="ARBA00023186"/>
    </source>
</evidence>
<dbReference type="InterPro" id="IPR036869">
    <property type="entry name" value="J_dom_sf"/>
</dbReference>
<evidence type="ECO:0000256" key="3">
    <source>
        <dbReference type="ARBA" id="ARBA00022771"/>
    </source>
</evidence>
<dbReference type="InterPro" id="IPR012724">
    <property type="entry name" value="DnaJ"/>
</dbReference>
<dbReference type="CDD" id="cd06257">
    <property type="entry name" value="DnaJ"/>
    <property type="match status" value="1"/>
</dbReference>
<feature type="zinc finger region" description="CR-type" evidence="6">
    <location>
        <begin position="135"/>
        <end position="218"/>
    </location>
</feature>
<keyword evidence="2" id="KW-0677">Repeat</keyword>
<dbReference type="SMART" id="SM00271">
    <property type="entry name" value="DnaJ"/>
    <property type="match status" value="1"/>
</dbReference>
<dbReference type="Pfam" id="PF01556">
    <property type="entry name" value="DnaJ_C"/>
    <property type="match status" value="1"/>
</dbReference>
<dbReference type="HAMAP" id="MF_01152">
    <property type="entry name" value="DnaJ"/>
    <property type="match status" value="1"/>
</dbReference>
<evidence type="ECO:0000256" key="1">
    <source>
        <dbReference type="ARBA" id="ARBA00022723"/>
    </source>
</evidence>
<keyword evidence="3 6" id="KW-0863">Zinc-finger</keyword>
<evidence type="ECO:0000259" key="8">
    <source>
        <dbReference type="PROSITE" id="PS50076"/>
    </source>
</evidence>
<dbReference type="EMBL" id="CAJPDS010000029">
    <property type="protein sequence ID" value="CAF9921908.1"/>
    <property type="molecule type" value="Genomic_DNA"/>
</dbReference>
<dbReference type="GO" id="GO:0008270">
    <property type="term" value="F:zinc ion binding"/>
    <property type="evidence" value="ECO:0007669"/>
    <property type="project" value="UniProtKB-KW"/>
</dbReference>
<dbReference type="InterPro" id="IPR018253">
    <property type="entry name" value="DnaJ_domain_CS"/>
</dbReference>
<keyword evidence="1 6" id="KW-0479">Metal-binding</keyword>
<dbReference type="SUPFAM" id="SSF57938">
    <property type="entry name" value="DnaJ/Hsp40 cysteine-rich domain"/>
    <property type="match status" value="1"/>
</dbReference>
<dbReference type="PROSITE" id="PS50076">
    <property type="entry name" value="DNAJ_2"/>
    <property type="match status" value="1"/>
</dbReference>
<proteinExistence type="inferred from homology"/>
<keyword evidence="5" id="KW-0143">Chaperone</keyword>
<dbReference type="Gene3D" id="1.10.287.110">
    <property type="entry name" value="DnaJ domain"/>
    <property type="match status" value="1"/>
</dbReference>
<dbReference type="Gene3D" id="2.10.230.10">
    <property type="entry name" value="Heat shock protein DnaJ, cysteine-rich domain"/>
    <property type="match status" value="1"/>
</dbReference>
<sequence length="415" mass="46018">MVKESKLYDLLGVSPNATDAELKSAYRKGALRHHPDKNAHSPEAAEKFKEISHAYEVLQDAQKRQIYDQYGEEGLEQGGAGGGMAAEDLFAQFFGGGGGGPFGGMFGGGMREQGPKKARTIHHVHKVSLEDIYRGKVSKLALQKSVICPACDGRGGKDGAVKTCSGCNGAGMKTMMRQMGPMIQRFQTVCPDCQGEGEIIRDKDRCKRCSGKKTIIERKVLHVHVDKGVKSGHKIDFRGEGDQMPNVLAGDVQFEIEQKPHPRFQRKDDDLFYHAEIDLLTALAGGEVNVEHLDDRWLTIKMEPGEVISPGEIKMIRGQGMPSMRHHDFGNLYIQFDVKFPPEMFNTPDKIQMLDQILPPRRETEQPPPDAMVDDFSLENVDQSGQRRAQGATHMEEDEEDGVPQGAERMQCASQ</sequence>
<dbReference type="PROSITE" id="PS00636">
    <property type="entry name" value="DNAJ_1"/>
    <property type="match status" value="1"/>
</dbReference>
<dbReference type="InterPro" id="IPR044713">
    <property type="entry name" value="DNJA1/2-like"/>
</dbReference>
<comment type="caution">
    <text evidence="10">The sequence shown here is derived from an EMBL/GenBank/DDBJ whole genome shotgun (WGS) entry which is preliminary data.</text>
</comment>
<dbReference type="Pfam" id="PF00226">
    <property type="entry name" value="DnaJ"/>
    <property type="match status" value="1"/>
</dbReference>
<keyword evidence="4 6" id="KW-0862">Zinc</keyword>